<keyword evidence="3" id="KW-1185">Reference proteome</keyword>
<feature type="transmembrane region" description="Helical" evidence="1">
    <location>
        <begin position="109"/>
        <end position="130"/>
    </location>
</feature>
<evidence type="ECO:0000313" key="3">
    <source>
        <dbReference type="Proteomes" id="UP000618591"/>
    </source>
</evidence>
<name>A0ABQ1H1P6_9SPHN</name>
<proteinExistence type="predicted"/>
<sequence>MATLARQTRSTAKSLVSDSYERFLAIAAGLLFVTILFALAKGSAHWGQLPLVVWGHLVTVMTALALTPVMLLRPRGDTTHRMLGRVWVAAMFLTAVESFFVRFSNHGNFSFIHLISAYVVIVTPLLWWSARTHRIAAHRSQVRGMVTGALLIAGFFTLPFGRLLGRWLFA</sequence>
<keyword evidence="1" id="KW-1133">Transmembrane helix</keyword>
<organism evidence="2 3">
    <name type="scientific">Sphingomonas psychrolutea</name>
    <dbReference type="NCBI Taxonomy" id="1259676"/>
    <lineage>
        <taxon>Bacteria</taxon>
        <taxon>Pseudomonadati</taxon>
        <taxon>Pseudomonadota</taxon>
        <taxon>Alphaproteobacteria</taxon>
        <taxon>Sphingomonadales</taxon>
        <taxon>Sphingomonadaceae</taxon>
        <taxon>Sphingomonas</taxon>
    </lineage>
</organism>
<feature type="transmembrane region" description="Helical" evidence="1">
    <location>
        <begin position="142"/>
        <end position="161"/>
    </location>
</feature>
<feature type="transmembrane region" description="Helical" evidence="1">
    <location>
        <begin position="51"/>
        <end position="72"/>
    </location>
</feature>
<dbReference type="RefSeq" id="WP_188448061.1">
    <property type="nucleotide sequence ID" value="NZ_BMDW01000016.1"/>
</dbReference>
<keyword evidence="1" id="KW-0812">Transmembrane</keyword>
<feature type="transmembrane region" description="Helical" evidence="1">
    <location>
        <begin position="84"/>
        <end position="103"/>
    </location>
</feature>
<gene>
    <name evidence="2" type="ORF">GCM10011395_25420</name>
</gene>
<dbReference type="EMBL" id="BMDW01000016">
    <property type="protein sequence ID" value="GGA53953.1"/>
    <property type="molecule type" value="Genomic_DNA"/>
</dbReference>
<comment type="caution">
    <text evidence="2">The sequence shown here is derived from an EMBL/GenBank/DDBJ whole genome shotgun (WGS) entry which is preliminary data.</text>
</comment>
<protein>
    <recommendedName>
        <fullName evidence="4">DUF2306 domain-containing protein</fullName>
    </recommendedName>
</protein>
<evidence type="ECO:0000313" key="2">
    <source>
        <dbReference type="EMBL" id="GGA53953.1"/>
    </source>
</evidence>
<reference evidence="3" key="1">
    <citation type="journal article" date="2019" name="Int. J. Syst. Evol. Microbiol.">
        <title>The Global Catalogue of Microorganisms (GCM) 10K type strain sequencing project: providing services to taxonomists for standard genome sequencing and annotation.</title>
        <authorList>
            <consortium name="The Broad Institute Genomics Platform"/>
            <consortium name="The Broad Institute Genome Sequencing Center for Infectious Disease"/>
            <person name="Wu L."/>
            <person name="Ma J."/>
        </authorList>
    </citation>
    <scope>NUCLEOTIDE SEQUENCE [LARGE SCALE GENOMIC DNA]</scope>
    <source>
        <strain evidence="3">CGMCC 1.10106</strain>
    </source>
</reference>
<evidence type="ECO:0008006" key="4">
    <source>
        <dbReference type="Google" id="ProtNLM"/>
    </source>
</evidence>
<evidence type="ECO:0000256" key="1">
    <source>
        <dbReference type="SAM" id="Phobius"/>
    </source>
</evidence>
<feature type="transmembrane region" description="Helical" evidence="1">
    <location>
        <begin position="20"/>
        <end position="39"/>
    </location>
</feature>
<accession>A0ABQ1H1P6</accession>
<dbReference type="Proteomes" id="UP000618591">
    <property type="component" value="Unassembled WGS sequence"/>
</dbReference>
<keyword evidence="1" id="KW-0472">Membrane</keyword>